<dbReference type="Gene3D" id="3.30.1380.10">
    <property type="match status" value="1"/>
</dbReference>
<proteinExistence type="predicted"/>
<keyword evidence="5" id="KW-0121">Carboxypeptidase</keyword>
<organism evidence="5 6">
    <name type="scientific">Paenibacillus xerothermodurans</name>
    <dbReference type="NCBI Taxonomy" id="1977292"/>
    <lineage>
        <taxon>Bacteria</taxon>
        <taxon>Bacillati</taxon>
        <taxon>Bacillota</taxon>
        <taxon>Bacilli</taxon>
        <taxon>Bacillales</taxon>
        <taxon>Paenibacillaceae</taxon>
        <taxon>Paenibacillus</taxon>
    </lineage>
</organism>
<evidence type="ECO:0000313" key="6">
    <source>
        <dbReference type="Proteomes" id="UP000214746"/>
    </source>
</evidence>
<feature type="compositionally biased region" description="Low complexity" evidence="2">
    <location>
        <begin position="69"/>
        <end position="79"/>
    </location>
</feature>
<dbReference type="Proteomes" id="UP000214746">
    <property type="component" value="Unassembled WGS sequence"/>
</dbReference>
<dbReference type="InterPro" id="IPR058193">
    <property type="entry name" value="VanY/YodJ_core_dom"/>
</dbReference>
<keyword evidence="5" id="KW-0645">Protease</keyword>
<dbReference type="AlphaFoldDB" id="A0A2W1NAW9"/>
<feature type="domain" description="D-alanyl-D-alanine carboxypeptidase-like core" evidence="4">
    <location>
        <begin position="173"/>
        <end position="302"/>
    </location>
</feature>
<evidence type="ECO:0000256" key="3">
    <source>
        <dbReference type="SAM" id="SignalP"/>
    </source>
</evidence>
<dbReference type="OrthoDB" id="9792074at2"/>
<feature type="region of interest" description="Disordered" evidence="2">
    <location>
        <begin position="25"/>
        <end position="132"/>
    </location>
</feature>
<keyword evidence="6" id="KW-1185">Reference proteome</keyword>
<evidence type="ECO:0000313" key="5">
    <source>
        <dbReference type="EMBL" id="PZE20790.1"/>
    </source>
</evidence>
<dbReference type="RefSeq" id="WP_089200162.1">
    <property type="nucleotide sequence ID" value="NZ_NHRJ02000005.1"/>
</dbReference>
<dbReference type="GO" id="GO:0004180">
    <property type="term" value="F:carboxypeptidase activity"/>
    <property type="evidence" value="ECO:0007669"/>
    <property type="project" value="UniProtKB-KW"/>
</dbReference>
<dbReference type="PROSITE" id="PS51257">
    <property type="entry name" value="PROKAR_LIPOPROTEIN"/>
    <property type="match status" value="1"/>
</dbReference>
<evidence type="ECO:0000256" key="2">
    <source>
        <dbReference type="SAM" id="MobiDB-lite"/>
    </source>
</evidence>
<feature type="chain" id="PRO_5038796985" evidence="3">
    <location>
        <begin position="21"/>
        <end position="328"/>
    </location>
</feature>
<protein>
    <submittedName>
        <fullName evidence="5">D-alanyl-D-alanine carboxypeptidase family protein</fullName>
    </submittedName>
</protein>
<comment type="caution">
    <text evidence="5">The sequence shown here is derived from an EMBL/GenBank/DDBJ whole genome shotgun (WGS) entry which is preliminary data.</text>
</comment>
<evidence type="ECO:0000259" key="4">
    <source>
        <dbReference type="Pfam" id="PF02557"/>
    </source>
</evidence>
<feature type="compositionally biased region" description="Low complexity" evidence="2">
    <location>
        <begin position="88"/>
        <end position="121"/>
    </location>
</feature>
<evidence type="ECO:0000256" key="1">
    <source>
        <dbReference type="SAM" id="Coils"/>
    </source>
</evidence>
<gene>
    <name evidence="5" type="ORF">CBW46_011560</name>
</gene>
<reference evidence="5" key="1">
    <citation type="submission" date="2018-06" db="EMBL/GenBank/DDBJ databases">
        <title>Paenibacillus xerothermodurans sp. nov. an extremely dry heat resistant spore forming bacterium isolated from the soil of Cape Canaveral, Florida.</title>
        <authorList>
            <person name="Seuylemezian A."/>
            <person name="Kaur N."/>
            <person name="Patil P."/>
            <person name="Patil P."/>
            <person name="Mayilraj S."/>
            <person name="Vaishampayan P."/>
        </authorList>
    </citation>
    <scope>NUCLEOTIDE SEQUENCE [LARGE SCALE GENOMIC DNA]</scope>
    <source>
        <strain evidence="5">ATCC 27380</strain>
    </source>
</reference>
<dbReference type="GO" id="GO:0006508">
    <property type="term" value="P:proteolysis"/>
    <property type="evidence" value="ECO:0007669"/>
    <property type="project" value="InterPro"/>
</dbReference>
<dbReference type="Pfam" id="PF02557">
    <property type="entry name" value="VanY"/>
    <property type="match status" value="1"/>
</dbReference>
<feature type="signal peptide" evidence="3">
    <location>
        <begin position="1"/>
        <end position="20"/>
    </location>
</feature>
<dbReference type="CDD" id="cd14852">
    <property type="entry name" value="LD-carboxypeptidase"/>
    <property type="match status" value="1"/>
</dbReference>
<dbReference type="EMBL" id="NHRJ02000005">
    <property type="protein sequence ID" value="PZE20790.1"/>
    <property type="molecule type" value="Genomic_DNA"/>
</dbReference>
<dbReference type="SUPFAM" id="SSF55166">
    <property type="entry name" value="Hedgehog/DD-peptidase"/>
    <property type="match status" value="1"/>
</dbReference>
<dbReference type="InterPro" id="IPR052179">
    <property type="entry name" value="DD-CPase-like"/>
</dbReference>
<accession>A0A2W1NAW9</accession>
<name>A0A2W1NAW9_PAEXE</name>
<dbReference type="InterPro" id="IPR003709">
    <property type="entry name" value="VanY-like_core_dom"/>
</dbReference>
<dbReference type="InterPro" id="IPR009045">
    <property type="entry name" value="Zn_M74/Hedgehog-like"/>
</dbReference>
<dbReference type="PANTHER" id="PTHR34385:SF1">
    <property type="entry name" value="PEPTIDOGLYCAN L-ALANYL-D-GLUTAMATE ENDOPEPTIDASE CWLK"/>
    <property type="match status" value="1"/>
</dbReference>
<sequence length="328" mass="34293">MKFRFYPAAALLLAATVVLSATGCNDNSAREESSDPAGTGNPTAAPKDDGPTSSNSTLPGGAAQGGQASGDSSDSSAGSTTQPQSDKSGASPAGAGQQGSQARAASPGAPAGQSPSAKPAPTTDEDKTIQVVADPSATSVLVNKTYKLPDNYKPDDLVEPNVSFIFQEKLEKRKLRKEAADALEQLFAAAKEDNLPLSGVSGYRSRATQSSLYSNYVKKDGAEAADKYSAKPGHSEHETGLAIDVAGASGKCAATDCFSDTKEAKWLEQHAAEHGFIVRYPEGKEAITGYQYESWHLRYVGKEIAQEISKRSITLDEYVGQTVPVAKP</sequence>
<dbReference type="PANTHER" id="PTHR34385">
    <property type="entry name" value="D-ALANYL-D-ALANINE CARBOXYPEPTIDASE"/>
    <property type="match status" value="1"/>
</dbReference>
<keyword evidence="5" id="KW-0378">Hydrolase</keyword>
<keyword evidence="1" id="KW-0175">Coiled coil</keyword>
<keyword evidence="3" id="KW-0732">Signal</keyword>
<feature type="coiled-coil region" evidence="1">
    <location>
        <begin position="165"/>
        <end position="192"/>
    </location>
</feature>